<feature type="compositionally biased region" description="Low complexity" evidence="1">
    <location>
        <begin position="443"/>
        <end position="460"/>
    </location>
</feature>
<evidence type="ECO:0000313" key="3">
    <source>
        <dbReference type="Proteomes" id="UP000054266"/>
    </source>
</evidence>
<feature type="region of interest" description="Disordered" evidence="1">
    <location>
        <begin position="443"/>
        <end position="470"/>
    </location>
</feature>
<feature type="compositionally biased region" description="Acidic residues" evidence="1">
    <location>
        <begin position="527"/>
        <end position="538"/>
    </location>
</feature>
<evidence type="ECO:0000256" key="1">
    <source>
        <dbReference type="SAM" id="MobiDB-lite"/>
    </source>
</evidence>
<feature type="compositionally biased region" description="Low complexity" evidence="1">
    <location>
        <begin position="569"/>
        <end position="586"/>
    </location>
</feature>
<dbReference type="AlphaFoldDB" id="A0A0D2E702"/>
<accession>A0A0D2E702</accession>
<dbReference type="HOGENOM" id="CLU_002072_0_1_1"/>
<keyword evidence="3" id="KW-1185">Reference proteome</keyword>
<feature type="compositionally biased region" description="Low complexity" evidence="1">
    <location>
        <begin position="548"/>
        <end position="561"/>
    </location>
</feature>
<dbReference type="Proteomes" id="UP000054266">
    <property type="component" value="Unassembled WGS sequence"/>
</dbReference>
<feature type="compositionally biased region" description="Low complexity" evidence="1">
    <location>
        <begin position="635"/>
        <end position="645"/>
    </location>
</feature>
<evidence type="ECO:0000313" key="2">
    <source>
        <dbReference type="EMBL" id="KIW70077.1"/>
    </source>
</evidence>
<name>A0A0D2E702_9EURO</name>
<dbReference type="STRING" id="5601.A0A0D2E702"/>
<gene>
    <name evidence="2" type="ORF">PV04_02385</name>
</gene>
<reference evidence="2 3" key="1">
    <citation type="submission" date="2015-01" db="EMBL/GenBank/DDBJ databases">
        <title>The Genome Sequence of Capronia semiimmersa CBS27337.</title>
        <authorList>
            <consortium name="The Broad Institute Genomics Platform"/>
            <person name="Cuomo C."/>
            <person name="de Hoog S."/>
            <person name="Gorbushina A."/>
            <person name="Stielow B."/>
            <person name="Teixiera M."/>
            <person name="Abouelleil A."/>
            <person name="Chapman S.B."/>
            <person name="Priest M."/>
            <person name="Young S.K."/>
            <person name="Wortman J."/>
            <person name="Nusbaum C."/>
            <person name="Birren B."/>
        </authorList>
    </citation>
    <scope>NUCLEOTIDE SEQUENCE [LARGE SCALE GENOMIC DNA]</scope>
    <source>
        <strain evidence="2 3">CBS 27337</strain>
    </source>
</reference>
<dbReference type="EMBL" id="KN846957">
    <property type="protein sequence ID" value="KIW70077.1"/>
    <property type="molecule type" value="Genomic_DNA"/>
</dbReference>
<sequence length="666" mass="73110">MRTLLVSFAQEYQERPEAAIEAAITLTGTSADSQALPAVENLCQTWPLTGRHIMGLAKSVVCSSPGSRLEYLFHDRTHVAVWTSSSIIVVEASGTAESVAELGQQFAWLGAALRSSSRDSGIVNCTPRVSDIMWSDSTTQKPSSQEAHVKIDFTMNEDEGGDSQGRCWNGVFRNPVVVQGSFRRQLYHWEVGPPKASPGCMLEKVSITAGKIVTGGFTFAVGVKDVPLRVSHKVWMAKIVNDTSALLHLLRAFFEHSSSDKFKSTFLFKREDLREACEPGTADSAIEVLLNPINKALKTYPKKDDFLRFEDQVEKLYDALNKMIDHQIGLAGRHGIETLSIPASLPYRLSAKGWVDFTRTIHAITLFGRGFGDLIRPASPGELCSYWARLPRQKYYLGACVSDLEEIMELDGDAHSNLIKLCDDIFWQNPDITFETCQRASPTDTATATTTGTGTRPSAAKAKAKSEIRNKPRDRAQVLLPTALKAVLPKRTPVPLNDRAAVIFGHNMTFSWIFPDIGSPKKGELPTVEDEGDEEVATEESNSQFRDSGIGSSLISSSPTRGSGGGGVTTTISGSSLDARSSSSGGIHSERTERTESTALEGSSTRGDDGAVPNTAPKATEGCDQRRGQRRKHLQLQSQTRTRTRTQARWNLFRNLVKRRRDMARE</sequence>
<protein>
    <submittedName>
        <fullName evidence="2">Uncharacterized protein</fullName>
    </submittedName>
</protein>
<feature type="region of interest" description="Disordered" evidence="1">
    <location>
        <begin position="515"/>
        <end position="645"/>
    </location>
</feature>
<proteinExistence type="predicted"/>
<organism evidence="2 3">
    <name type="scientific">Phialophora macrospora</name>
    <dbReference type="NCBI Taxonomy" id="1851006"/>
    <lineage>
        <taxon>Eukaryota</taxon>
        <taxon>Fungi</taxon>
        <taxon>Dikarya</taxon>
        <taxon>Ascomycota</taxon>
        <taxon>Pezizomycotina</taxon>
        <taxon>Eurotiomycetes</taxon>
        <taxon>Chaetothyriomycetidae</taxon>
        <taxon>Chaetothyriales</taxon>
        <taxon>Herpotrichiellaceae</taxon>
        <taxon>Phialophora</taxon>
    </lineage>
</organism>